<keyword evidence="3" id="KW-1185">Reference proteome</keyword>
<dbReference type="InterPro" id="IPR001387">
    <property type="entry name" value="Cro/C1-type_HTH"/>
</dbReference>
<proteinExistence type="predicted"/>
<protein>
    <recommendedName>
        <fullName evidence="1">HTH cro/C1-type domain-containing protein</fullName>
    </recommendedName>
</protein>
<dbReference type="AlphaFoldDB" id="A0A2Z6GCL1"/>
<dbReference type="GO" id="GO:0003677">
    <property type="term" value="F:DNA binding"/>
    <property type="evidence" value="ECO:0007669"/>
    <property type="project" value="InterPro"/>
</dbReference>
<dbReference type="OrthoDB" id="7011085at2"/>
<accession>A0A2Z6GCL1</accession>
<dbReference type="STRING" id="1188319.OYT1_02677"/>
<evidence type="ECO:0000313" key="2">
    <source>
        <dbReference type="EMBL" id="BBE51177.1"/>
    </source>
</evidence>
<sequence length="133" mass="14577">MKNLSLVSARIKTERTRLGLSQQAVADICLVSREVWGKYELGKVEPGAFVIERFISHGADPLYLYKGRREDSGGLTPELISVVVAELQRWQIAQKKTLPPEAAAKAVLALLDLVEGDAERVKIVAPTVLKLVA</sequence>
<evidence type="ECO:0000259" key="1">
    <source>
        <dbReference type="PROSITE" id="PS50943"/>
    </source>
</evidence>
<name>A0A2Z6GCL1_9PROT</name>
<dbReference type="KEGG" id="fam:OYT1_ch1630"/>
<dbReference type="InterPro" id="IPR010982">
    <property type="entry name" value="Lambda_DNA-bd_dom_sf"/>
</dbReference>
<feature type="domain" description="HTH cro/C1-type" evidence="1">
    <location>
        <begin position="11"/>
        <end position="53"/>
    </location>
</feature>
<dbReference type="CDD" id="cd00093">
    <property type="entry name" value="HTH_XRE"/>
    <property type="match status" value="1"/>
</dbReference>
<evidence type="ECO:0000313" key="3">
    <source>
        <dbReference type="Proteomes" id="UP000033070"/>
    </source>
</evidence>
<dbReference type="SMART" id="SM00530">
    <property type="entry name" value="HTH_XRE"/>
    <property type="match status" value="1"/>
</dbReference>
<organism evidence="2 3">
    <name type="scientific">Ferriphaselus amnicola</name>
    <dbReference type="NCBI Taxonomy" id="1188319"/>
    <lineage>
        <taxon>Bacteria</taxon>
        <taxon>Pseudomonadati</taxon>
        <taxon>Pseudomonadota</taxon>
        <taxon>Betaproteobacteria</taxon>
        <taxon>Nitrosomonadales</taxon>
        <taxon>Gallionellaceae</taxon>
        <taxon>Ferriphaselus</taxon>
    </lineage>
</organism>
<dbReference type="Proteomes" id="UP000033070">
    <property type="component" value="Chromosome"/>
</dbReference>
<dbReference type="EMBL" id="AP018738">
    <property type="protein sequence ID" value="BBE51177.1"/>
    <property type="molecule type" value="Genomic_DNA"/>
</dbReference>
<reference evidence="2 3" key="1">
    <citation type="submission" date="2018-06" db="EMBL/GenBank/DDBJ databases">
        <title>OYT1 Genome Sequencing.</title>
        <authorList>
            <person name="Kato S."/>
            <person name="Itoh T."/>
            <person name="Ohkuma M."/>
        </authorList>
    </citation>
    <scope>NUCLEOTIDE SEQUENCE [LARGE SCALE GENOMIC DNA]</scope>
    <source>
        <strain evidence="2 3">OYT1</strain>
    </source>
</reference>
<dbReference type="RefSeq" id="WP_119283517.1">
    <property type="nucleotide sequence ID" value="NZ_AP018738.1"/>
</dbReference>
<dbReference type="SUPFAM" id="SSF47413">
    <property type="entry name" value="lambda repressor-like DNA-binding domains"/>
    <property type="match status" value="1"/>
</dbReference>
<dbReference type="PROSITE" id="PS50943">
    <property type="entry name" value="HTH_CROC1"/>
    <property type="match status" value="1"/>
</dbReference>
<dbReference type="Gene3D" id="1.10.260.40">
    <property type="entry name" value="lambda repressor-like DNA-binding domains"/>
    <property type="match status" value="1"/>
</dbReference>
<gene>
    <name evidence="2" type="ORF">OYT1_ch1630</name>
</gene>